<dbReference type="RefSeq" id="WP_117547169.1">
    <property type="nucleotide sequence ID" value="NZ_JANKBG010000040.1"/>
</dbReference>
<sequence>MTDDIITIYLNPIAYKNIIQDQELFKTGSNKSELIRKIIINHYSKYNFNINELKQKIKDAVKSENINHQFNDDEYLNIAWKVTKYLCEKTLVIEKDKNEHKKKISIRKKKDDSELDFIIDSCPKNASESEYLANIIYSYLKEPQYEREKIICKDIIESLNEAIQNKQSIRIITKSDNNRIQSINPKEICTSQEGLYNYLLYQVYNNEKREYLARTIHIYNISSVHLDTNLLTFQPHIEEQFKKMKRNGVQFSINEDTIYKVKLTEQGKNLLKLRYLERPSPLLNSEKDEGIYCFDCSKMQFKSYFAPFRKNVIILEPREIIEEILQEYRDAINNYKGGV</sequence>
<evidence type="ECO:0000313" key="2">
    <source>
        <dbReference type="Proteomes" id="UP000295773"/>
    </source>
</evidence>
<dbReference type="AlphaFoldDB" id="A0A4R3STN7"/>
<name>A0A4R3STN7_9FIRM</name>
<organism evidence="1 2">
    <name type="scientific">Longicatena caecimuris</name>
    <dbReference type="NCBI Taxonomy" id="1796635"/>
    <lineage>
        <taxon>Bacteria</taxon>
        <taxon>Bacillati</taxon>
        <taxon>Bacillota</taxon>
        <taxon>Erysipelotrichia</taxon>
        <taxon>Erysipelotrichales</taxon>
        <taxon>Erysipelotrichaceae</taxon>
        <taxon>Longicatena</taxon>
    </lineage>
</organism>
<protein>
    <submittedName>
        <fullName evidence="1">WYL domain-containing protein</fullName>
    </submittedName>
</protein>
<comment type="caution">
    <text evidence="1">The sequence shown here is derived from an EMBL/GenBank/DDBJ whole genome shotgun (WGS) entry which is preliminary data.</text>
</comment>
<reference evidence="1 2" key="1">
    <citation type="submission" date="2019-03" db="EMBL/GenBank/DDBJ databases">
        <title>Genomic Encyclopedia of Type Strains, Phase IV (KMG-IV): sequencing the most valuable type-strain genomes for metagenomic binning, comparative biology and taxonomic classification.</title>
        <authorList>
            <person name="Goeker M."/>
        </authorList>
    </citation>
    <scope>NUCLEOTIDE SEQUENCE [LARGE SCALE GENOMIC DNA]</scope>
    <source>
        <strain evidence="1 2">DSM 29481</strain>
    </source>
</reference>
<dbReference type="Proteomes" id="UP000295773">
    <property type="component" value="Unassembled WGS sequence"/>
</dbReference>
<proteinExistence type="predicted"/>
<accession>A0A4R3STN7</accession>
<gene>
    <name evidence="1" type="ORF">EDD61_1402</name>
</gene>
<evidence type="ECO:0000313" key="1">
    <source>
        <dbReference type="EMBL" id="TCU51824.1"/>
    </source>
</evidence>
<dbReference type="EMBL" id="SMBP01000040">
    <property type="protein sequence ID" value="TCU51824.1"/>
    <property type="molecule type" value="Genomic_DNA"/>
</dbReference>
<keyword evidence="2" id="KW-1185">Reference proteome</keyword>